<reference evidence="1" key="1">
    <citation type="submission" date="2020-04" db="EMBL/GenBank/DDBJ databases">
        <authorList>
            <person name="Chiriac C."/>
            <person name="Salcher M."/>
            <person name="Ghai R."/>
            <person name="Kavagutti S V."/>
        </authorList>
    </citation>
    <scope>NUCLEOTIDE SEQUENCE</scope>
</reference>
<name>A0A6J5KWI9_9CAUD</name>
<proteinExistence type="predicted"/>
<sequence length="176" mass="19346">MEFVSQKDSVVNEVKAILGSNFSSSVSVRDQLTDDQLDIIKNNVFQGIINGSISYTKELSDEKEVFKYASGMVSNYLRKAKELNGGVTYVPSATTSGSRDAQLSELNKLLKSYTEGSDEFNQISEAVEARKAAITLEKTSTIKEKKKSKEFESINMDALPEGLKNLASSLVNQISK</sequence>
<protein>
    <submittedName>
        <fullName evidence="1">Uncharacterized protein</fullName>
    </submittedName>
</protein>
<evidence type="ECO:0000313" key="1">
    <source>
        <dbReference type="EMBL" id="CAB4125367.1"/>
    </source>
</evidence>
<organism evidence="1">
    <name type="scientific">uncultured Caudovirales phage</name>
    <dbReference type="NCBI Taxonomy" id="2100421"/>
    <lineage>
        <taxon>Viruses</taxon>
        <taxon>Duplodnaviria</taxon>
        <taxon>Heunggongvirae</taxon>
        <taxon>Uroviricota</taxon>
        <taxon>Caudoviricetes</taxon>
        <taxon>Peduoviridae</taxon>
        <taxon>Maltschvirus</taxon>
        <taxon>Maltschvirus maltsch</taxon>
    </lineage>
</organism>
<gene>
    <name evidence="1" type="ORF">UFOVP53_120</name>
</gene>
<accession>A0A6J5KWI9</accession>
<dbReference type="EMBL" id="LR796189">
    <property type="protein sequence ID" value="CAB4125367.1"/>
    <property type="molecule type" value="Genomic_DNA"/>
</dbReference>